<dbReference type="GO" id="GO:0005249">
    <property type="term" value="F:voltage-gated potassium channel activity"/>
    <property type="evidence" value="ECO:0007669"/>
    <property type="project" value="InterPro"/>
</dbReference>
<keyword evidence="7" id="KW-0630">Potassium</keyword>
<evidence type="ECO:0000259" key="14">
    <source>
        <dbReference type="PROSITE" id="PS50042"/>
    </source>
</evidence>
<evidence type="ECO:0000256" key="12">
    <source>
        <dbReference type="SAM" id="MobiDB-lite"/>
    </source>
</evidence>
<dbReference type="AlphaFoldDB" id="A0A485KN77"/>
<dbReference type="InterPro" id="IPR014710">
    <property type="entry name" value="RmlC-like_jellyroll"/>
</dbReference>
<dbReference type="InterPro" id="IPR003938">
    <property type="entry name" value="K_chnl_volt-dep_EAG/ELK/ERG"/>
</dbReference>
<feature type="transmembrane region" description="Helical" evidence="13">
    <location>
        <begin position="372"/>
        <end position="399"/>
    </location>
</feature>
<comment type="subcellular location">
    <subcellularLocation>
        <location evidence="1">Membrane</location>
        <topology evidence="1">Multi-pass membrane protein</topology>
    </subcellularLocation>
</comment>
<keyword evidence="5" id="KW-0631">Potassium channel</keyword>
<accession>A0A485KN77</accession>
<dbReference type="CDD" id="cd00038">
    <property type="entry name" value="CAP_ED"/>
    <property type="match status" value="1"/>
</dbReference>
<protein>
    <submittedName>
        <fullName evidence="16">Aste57867_9574 protein</fullName>
    </submittedName>
</protein>
<dbReference type="InterPro" id="IPR050818">
    <property type="entry name" value="KCNH_animal-type"/>
</dbReference>
<dbReference type="GO" id="GO:0005886">
    <property type="term" value="C:plasma membrane"/>
    <property type="evidence" value="ECO:0007669"/>
    <property type="project" value="TreeGrafter"/>
</dbReference>
<reference evidence="15" key="2">
    <citation type="submission" date="2019-06" db="EMBL/GenBank/DDBJ databases">
        <title>Genomics analysis of Aphanomyces spp. identifies a new class of oomycete effector associated with host adaptation.</title>
        <authorList>
            <person name="Gaulin E."/>
        </authorList>
    </citation>
    <scope>NUCLEOTIDE SEQUENCE</scope>
    <source>
        <strain evidence="15">CBS 578.67</strain>
    </source>
</reference>
<dbReference type="PRINTS" id="PR01463">
    <property type="entry name" value="EAGCHANLFMLY"/>
</dbReference>
<evidence type="ECO:0000256" key="4">
    <source>
        <dbReference type="ARBA" id="ARBA00022692"/>
    </source>
</evidence>
<dbReference type="Gene3D" id="1.10.287.70">
    <property type="match status" value="1"/>
</dbReference>
<keyword evidence="10 13" id="KW-0472">Membrane</keyword>
<evidence type="ECO:0000313" key="17">
    <source>
        <dbReference type="Proteomes" id="UP000332933"/>
    </source>
</evidence>
<evidence type="ECO:0000256" key="11">
    <source>
        <dbReference type="ARBA" id="ARBA00023303"/>
    </source>
</evidence>
<dbReference type="InterPro" id="IPR000595">
    <property type="entry name" value="cNMP-bd_dom"/>
</dbReference>
<dbReference type="Proteomes" id="UP000332933">
    <property type="component" value="Unassembled WGS sequence"/>
</dbReference>
<keyword evidence="2" id="KW-0813">Transport</keyword>
<keyword evidence="11" id="KW-0407">Ion channel</keyword>
<dbReference type="Gene3D" id="1.10.287.630">
    <property type="entry name" value="Helix hairpin bin"/>
    <property type="match status" value="1"/>
</dbReference>
<feature type="domain" description="Cyclic nucleotide-binding" evidence="14">
    <location>
        <begin position="491"/>
        <end position="574"/>
    </location>
</feature>
<feature type="transmembrane region" description="Helical" evidence="13">
    <location>
        <begin position="212"/>
        <end position="232"/>
    </location>
</feature>
<dbReference type="InterPro" id="IPR018490">
    <property type="entry name" value="cNMP-bd_dom_sf"/>
</dbReference>
<evidence type="ECO:0000256" key="3">
    <source>
        <dbReference type="ARBA" id="ARBA00022538"/>
    </source>
</evidence>
<feature type="region of interest" description="Disordered" evidence="12">
    <location>
        <begin position="1"/>
        <end position="25"/>
    </location>
</feature>
<dbReference type="GO" id="GO:0042391">
    <property type="term" value="P:regulation of membrane potential"/>
    <property type="evidence" value="ECO:0007669"/>
    <property type="project" value="TreeGrafter"/>
</dbReference>
<dbReference type="SUPFAM" id="SSF81324">
    <property type="entry name" value="Voltage-gated potassium channels"/>
    <property type="match status" value="1"/>
</dbReference>
<dbReference type="PANTHER" id="PTHR10217">
    <property type="entry name" value="VOLTAGE AND LIGAND GATED POTASSIUM CHANNEL"/>
    <property type="match status" value="1"/>
</dbReference>
<keyword evidence="4 13" id="KW-0812">Transmembrane</keyword>
<keyword evidence="8 13" id="KW-1133">Transmembrane helix</keyword>
<dbReference type="GO" id="GO:0034702">
    <property type="term" value="C:monoatomic ion channel complex"/>
    <property type="evidence" value="ECO:0007669"/>
    <property type="project" value="UniProtKB-KW"/>
</dbReference>
<dbReference type="Gene3D" id="2.60.120.10">
    <property type="entry name" value="Jelly Rolls"/>
    <property type="match status" value="1"/>
</dbReference>
<organism evidence="16 17">
    <name type="scientific">Aphanomyces stellatus</name>
    <dbReference type="NCBI Taxonomy" id="120398"/>
    <lineage>
        <taxon>Eukaryota</taxon>
        <taxon>Sar</taxon>
        <taxon>Stramenopiles</taxon>
        <taxon>Oomycota</taxon>
        <taxon>Saprolegniomycetes</taxon>
        <taxon>Saprolegniales</taxon>
        <taxon>Verrucalvaceae</taxon>
        <taxon>Aphanomyces</taxon>
    </lineage>
</organism>
<evidence type="ECO:0000256" key="8">
    <source>
        <dbReference type="ARBA" id="ARBA00022989"/>
    </source>
</evidence>
<evidence type="ECO:0000256" key="13">
    <source>
        <dbReference type="SAM" id="Phobius"/>
    </source>
</evidence>
<keyword evidence="6" id="KW-0851">Voltage-gated channel</keyword>
<gene>
    <name evidence="16" type="primary">Aste57867_9574</name>
    <name evidence="15" type="ORF">As57867_009536</name>
    <name evidence="16" type="ORF">ASTE57867_9574</name>
</gene>
<keyword evidence="9" id="KW-0406">Ion transport</keyword>
<dbReference type="EMBL" id="CAADRA010005173">
    <property type="protein sequence ID" value="VFT86453.1"/>
    <property type="molecule type" value="Genomic_DNA"/>
</dbReference>
<evidence type="ECO:0000256" key="6">
    <source>
        <dbReference type="ARBA" id="ARBA00022882"/>
    </source>
</evidence>
<name>A0A485KN77_9STRA</name>
<dbReference type="Pfam" id="PF00520">
    <property type="entry name" value="Ion_trans"/>
    <property type="match status" value="1"/>
</dbReference>
<dbReference type="PANTHER" id="PTHR10217:SF435">
    <property type="entry name" value="POTASSIUM VOLTAGE-GATED CHANNEL PROTEIN EAG"/>
    <property type="match status" value="1"/>
</dbReference>
<dbReference type="EMBL" id="VJMH01005152">
    <property type="protein sequence ID" value="KAF0699864.1"/>
    <property type="molecule type" value="Genomic_DNA"/>
</dbReference>
<evidence type="ECO:0000256" key="9">
    <source>
        <dbReference type="ARBA" id="ARBA00023065"/>
    </source>
</evidence>
<evidence type="ECO:0000256" key="10">
    <source>
        <dbReference type="ARBA" id="ARBA00023136"/>
    </source>
</evidence>
<dbReference type="PROSITE" id="PS50042">
    <property type="entry name" value="CNMP_BINDING_3"/>
    <property type="match status" value="1"/>
</dbReference>
<evidence type="ECO:0000256" key="7">
    <source>
        <dbReference type="ARBA" id="ARBA00022958"/>
    </source>
</evidence>
<keyword evidence="3" id="KW-0633">Potassium transport</keyword>
<dbReference type="InterPro" id="IPR005821">
    <property type="entry name" value="Ion_trans_dom"/>
</dbReference>
<sequence>MDTSTGAAANPPSRKAAPHRSSLMDAITSPLRRTSTRMGTIERYNVTNTAVSKIEASMHKTSRAILHQIMMRRRRSALHFEESNRELITRKLTAAHSNIGPLPKRAPRLTSPLHPNSSFRAIWDILLIALLFYTAIAPVQIAFVLDERLTDPGFVWDCFVDVLFATDLTLNFFTPYTDPTTNQLVDHPTLMMRHYFHGASVRLSGYAASRHVGWFGLDFISVFPYNLVAVAYTNSVSVAKDSLGLLKVDSPLFLSLSPSTKLLRVFRILKLARVFRASRILSRWNAVLGVPIALSQLGKYALFMVVLAHWMACLWATVPQYEADGVAWRNQYDNFDVNDLTSQYIAALYWSIMTIGTIGYGDVPIPTTTEKVVAILCMTIGCGAYSFIVGSVCGLVSSLDESSTEFNQQMDHLNVFMDREMIPRFLMFRMREYFLHSRDLVLHRYFSSVLGHLSPGLRGELSVYMSGEWIHQIYFLMGGPPGEHARFVTALCQKMDAELYPPDELIVRNGESTHKMYVLAKGLVARNGWVLQKGTFFGEDVILTHVDTRMVFDTRTLTYCETHTLHRQDIDDILATGSFPNKAKRIRRAAMFLAIARRMRSLYIQLQAIQAMGRFSAEDQRSWIRMRLLGDHAVGLHPNASLAAAVACAKKAVQSIDHATDADARVGMTDQVLVAASLLETATKLLNDTMHARRNIHDKWDDKETFRV</sequence>
<keyword evidence="17" id="KW-1185">Reference proteome</keyword>
<evidence type="ECO:0000256" key="1">
    <source>
        <dbReference type="ARBA" id="ARBA00004141"/>
    </source>
</evidence>
<evidence type="ECO:0000256" key="2">
    <source>
        <dbReference type="ARBA" id="ARBA00022448"/>
    </source>
</evidence>
<proteinExistence type="predicted"/>
<feature type="transmembrane region" description="Helical" evidence="13">
    <location>
        <begin position="121"/>
        <end position="145"/>
    </location>
</feature>
<dbReference type="OrthoDB" id="426293at2759"/>
<reference evidence="16 17" key="1">
    <citation type="submission" date="2019-03" db="EMBL/GenBank/DDBJ databases">
        <authorList>
            <person name="Gaulin E."/>
            <person name="Dumas B."/>
        </authorList>
    </citation>
    <scope>NUCLEOTIDE SEQUENCE [LARGE SCALE GENOMIC DNA]</scope>
    <source>
        <strain evidence="16">CBS 568.67</strain>
    </source>
</reference>
<evidence type="ECO:0000256" key="5">
    <source>
        <dbReference type="ARBA" id="ARBA00022826"/>
    </source>
</evidence>
<evidence type="ECO:0000313" key="16">
    <source>
        <dbReference type="EMBL" id="VFT86453.1"/>
    </source>
</evidence>
<evidence type="ECO:0000313" key="15">
    <source>
        <dbReference type="EMBL" id="KAF0699864.1"/>
    </source>
</evidence>
<dbReference type="SUPFAM" id="SSF51206">
    <property type="entry name" value="cAMP-binding domain-like"/>
    <property type="match status" value="1"/>
</dbReference>
<feature type="transmembrane region" description="Helical" evidence="13">
    <location>
        <begin position="341"/>
        <end position="360"/>
    </location>
</feature>